<gene>
    <name evidence="2" type="ORF">CK203_043781</name>
</gene>
<comment type="caution">
    <text evidence="2">The sequence shown here is derived from an EMBL/GenBank/DDBJ whole genome shotgun (WGS) entry which is preliminary data.</text>
</comment>
<evidence type="ECO:0000313" key="3">
    <source>
        <dbReference type="Proteomes" id="UP000288805"/>
    </source>
</evidence>
<dbReference type="AlphaFoldDB" id="A0A438HW31"/>
<sequence>MARTRGAKSSSPSNRKRSLRKEPSPGSVPEPAPKPSPSRPNLSSEAGATKAAGKTIFNRSGGQPLKKKPGLRALNQLI</sequence>
<name>A0A438HW31_VITVI</name>
<organism evidence="2 3">
    <name type="scientific">Vitis vinifera</name>
    <name type="common">Grape</name>
    <dbReference type="NCBI Taxonomy" id="29760"/>
    <lineage>
        <taxon>Eukaryota</taxon>
        <taxon>Viridiplantae</taxon>
        <taxon>Streptophyta</taxon>
        <taxon>Embryophyta</taxon>
        <taxon>Tracheophyta</taxon>
        <taxon>Spermatophyta</taxon>
        <taxon>Magnoliopsida</taxon>
        <taxon>eudicotyledons</taxon>
        <taxon>Gunneridae</taxon>
        <taxon>Pentapetalae</taxon>
        <taxon>rosids</taxon>
        <taxon>Vitales</taxon>
        <taxon>Vitaceae</taxon>
        <taxon>Viteae</taxon>
        <taxon>Vitis</taxon>
    </lineage>
</organism>
<dbReference type="EMBL" id="QGNW01000171">
    <property type="protein sequence ID" value="RVW88656.1"/>
    <property type="molecule type" value="Genomic_DNA"/>
</dbReference>
<proteinExistence type="predicted"/>
<feature type="compositionally biased region" description="Pro residues" evidence="1">
    <location>
        <begin position="26"/>
        <end position="38"/>
    </location>
</feature>
<evidence type="ECO:0000313" key="2">
    <source>
        <dbReference type="EMBL" id="RVW88656.1"/>
    </source>
</evidence>
<reference evidence="2 3" key="1">
    <citation type="journal article" date="2018" name="PLoS Genet.">
        <title>Population sequencing reveals clonal diversity and ancestral inbreeding in the grapevine cultivar Chardonnay.</title>
        <authorList>
            <person name="Roach M.J."/>
            <person name="Johnson D.L."/>
            <person name="Bohlmann J."/>
            <person name="van Vuuren H.J."/>
            <person name="Jones S.J."/>
            <person name="Pretorius I.S."/>
            <person name="Schmidt S.A."/>
            <person name="Borneman A.R."/>
        </authorList>
    </citation>
    <scope>NUCLEOTIDE SEQUENCE [LARGE SCALE GENOMIC DNA]</scope>
    <source>
        <strain evidence="3">cv. Chardonnay</strain>
        <tissue evidence="2">Leaf</tissue>
    </source>
</reference>
<protein>
    <submittedName>
        <fullName evidence="2">Uncharacterized protein</fullName>
    </submittedName>
</protein>
<feature type="region of interest" description="Disordered" evidence="1">
    <location>
        <begin position="1"/>
        <end position="78"/>
    </location>
</feature>
<dbReference type="Proteomes" id="UP000288805">
    <property type="component" value="Unassembled WGS sequence"/>
</dbReference>
<evidence type="ECO:0000256" key="1">
    <source>
        <dbReference type="SAM" id="MobiDB-lite"/>
    </source>
</evidence>
<accession>A0A438HW31</accession>